<dbReference type="OrthoDB" id="255923at2"/>
<gene>
    <name evidence="3" type="ORF">CA13_40360</name>
</gene>
<keyword evidence="2" id="KW-0472">Membrane</keyword>
<dbReference type="AlphaFoldDB" id="A0A5C5Z7U3"/>
<evidence type="ECO:0000256" key="1">
    <source>
        <dbReference type="SAM" id="MobiDB-lite"/>
    </source>
</evidence>
<comment type="caution">
    <text evidence="3">The sequence shown here is derived from an EMBL/GenBank/DDBJ whole genome shotgun (WGS) entry which is preliminary data.</text>
</comment>
<feature type="region of interest" description="Disordered" evidence="1">
    <location>
        <begin position="165"/>
        <end position="193"/>
    </location>
</feature>
<organism evidence="3 4">
    <name type="scientific">Novipirellula herctigrandis</name>
    <dbReference type="NCBI Taxonomy" id="2527986"/>
    <lineage>
        <taxon>Bacteria</taxon>
        <taxon>Pseudomonadati</taxon>
        <taxon>Planctomycetota</taxon>
        <taxon>Planctomycetia</taxon>
        <taxon>Pirellulales</taxon>
        <taxon>Pirellulaceae</taxon>
        <taxon>Novipirellula</taxon>
    </lineage>
</organism>
<evidence type="ECO:0000313" key="4">
    <source>
        <dbReference type="Proteomes" id="UP000315010"/>
    </source>
</evidence>
<accession>A0A5C5Z7U3</accession>
<evidence type="ECO:0000256" key="2">
    <source>
        <dbReference type="SAM" id="Phobius"/>
    </source>
</evidence>
<keyword evidence="2" id="KW-0812">Transmembrane</keyword>
<evidence type="ECO:0000313" key="3">
    <source>
        <dbReference type="EMBL" id="TWT82573.1"/>
    </source>
</evidence>
<dbReference type="Proteomes" id="UP000315010">
    <property type="component" value="Unassembled WGS sequence"/>
</dbReference>
<protein>
    <recommendedName>
        <fullName evidence="5">General secretion pathway protein K</fullName>
    </recommendedName>
</protein>
<name>A0A5C5Z7U3_9BACT</name>
<reference evidence="3 4" key="1">
    <citation type="submission" date="2019-02" db="EMBL/GenBank/DDBJ databases">
        <title>Deep-cultivation of Planctomycetes and their phenomic and genomic characterization uncovers novel biology.</title>
        <authorList>
            <person name="Wiegand S."/>
            <person name="Jogler M."/>
            <person name="Boedeker C."/>
            <person name="Pinto D."/>
            <person name="Vollmers J."/>
            <person name="Rivas-Marin E."/>
            <person name="Kohn T."/>
            <person name="Peeters S.H."/>
            <person name="Heuer A."/>
            <person name="Rast P."/>
            <person name="Oberbeckmann S."/>
            <person name="Bunk B."/>
            <person name="Jeske O."/>
            <person name="Meyerdierks A."/>
            <person name="Storesund J.E."/>
            <person name="Kallscheuer N."/>
            <person name="Luecker S."/>
            <person name="Lage O.M."/>
            <person name="Pohl T."/>
            <person name="Merkel B.J."/>
            <person name="Hornburger P."/>
            <person name="Mueller R.-W."/>
            <person name="Bruemmer F."/>
            <person name="Labrenz M."/>
            <person name="Spormann A.M."/>
            <person name="Op Den Camp H."/>
            <person name="Overmann J."/>
            <person name="Amann R."/>
            <person name="Jetten M.S.M."/>
            <person name="Mascher T."/>
            <person name="Medema M.H."/>
            <person name="Devos D.P."/>
            <person name="Kaster A.-K."/>
            <person name="Ovreas L."/>
            <person name="Rohde M."/>
            <person name="Galperin M.Y."/>
            <person name="Jogler C."/>
        </authorList>
    </citation>
    <scope>NUCLEOTIDE SEQUENCE [LARGE SCALE GENOMIC DNA]</scope>
    <source>
        <strain evidence="3 4">CA13</strain>
    </source>
</reference>
<feature type="compositionally biased region" description="Polar residues" evidence="1">
    <location>
        <begin position="170"/>
        <end position="181"/>
    </location>
</feature>
<proteinExistence type="predicted"/>
<sequence>MAQSPDVNRLGCPSRDGWTPRTPGKRMGIVLLIVLAAIVLLGTALAEVSRSSSRARIAVLQRQRALQQTWGMLSCQRAILPAAEGLMLKSDAIAAEADGNRKAFPNFVSDQLRLGSQTFVLILADEDAKANLNVIYDLGGEAACQKTLRDLINLGDFRSVRLQPRRRSQNVETATDSQQKASRLGTDGDEEGDVAADESVTLDPENLAPALVSWGDIFDFRAISSGAGDLRQLAAMTRGVTLWSSGRLNVWRASDEAIIAICRDVVQDGLARRIQQRIRGASLQQINILLGQTVTNEKDRQQLSRLLADSSQCASLWIEASDGNTRRQQLTIRMPDETGLQRTIGFEFP</sequence>
<feature type="transmembrane region" description="Helical" evidence="2">
    <location>
        <begin position="27"/>
        <end position="46"/>
    </location>
</feature>
<dbReference type="EMBL" id="SJPJ01000001">
    <property type="protein sequence ID" value="TWT82573.1"/>
    <property type="molecule type" value="Genomic_DNA"/>
</dbReference>
<dbReference type="RefSeq" id="WP_146399152.1">
    <property type="nucleotide sequence ID" value="NZ_SJPJ01000001.1"/>
</dbReference>
<keyword evidence="2" id="KW-1133">Transmembrane helix</keyword>
<keyword evidence="4" id="KW-1185">Reference proteome</keyword>
<evidence type="ECO:0008006" key="5">
    <source>
        <dbReference type="Google" id="ProtNLM"/>
    </source>
</evidence>